<evidence type="ECO:0000256" key="9">
    <source>
        <dbReference type="ARBA" id="ARBA00023012"/>
    </source>
</evidence>
<dbReference type="GO" id="GO:0000156">
    <property type="term" value="F:phosphorelay response regulator activity"/>
    <property type="evidence" value="ECO:0007669"/>
    <property type="project" value="TreeGrafter"/>
</dbReference>
<evidence type="ECO:0000256" key="2">
    <source>
        <dbReference type="ARBA" id="ARBA00004236"/>
    </source>
</evidence>
<proteinExistence type="predicted"/>
<dbReference type="InterPro" id="IPR005467">
    <property type="entry name" value="His_kinase_dom"/>
</dbReference>
<keyword evidence="4" id="KW-0597">Phosphoprotein</keyword>
<dbReference type="Gene3D" id="3.30.565.10">
    <property type="entry name" value="Histidine kinase-like ATPase, C-terminal domain"/>
    <property type="match status" value="1"/>
</dbReference>
<dbReference type="RefSeq" id="WP_160943648.1">
    <property type="nucleotide sequence ID" value="NZ_CP063310.1"/>
</dbReference>
<evidence type="ECO:0000256" key="7">
    <source>
        <dbReference type="ARBA" id="ARBA00022777"/>
    </source>
</evidence>
<dbReference type="KEGG" id="egd:GS424_011010"/>
<dbReference type="Pfam" id="PF00512">
    <property type="entry name" value="HisKA"/>
    <property type="match status" value="1"/>
</dbReference>
<evidence type="ECO:0000256" key="5">
    <source>
        <dbReference type="ARBA" id="ARBA00022679"/>
    </source>
</evidence>
<evidence type="ECO:0000256" key="10">
    <source>
        <dbReference type="ARBA" id="ARBA00039401"/>
    </source>
</evidence>
<keyword evidence="5" id="KW-0808">Transferase</keyword>
<evidence type="ECO:0000256" key="8">
    <source>
        <dbReference type="ARBA" id="ARBA00022840"/>
    </source>
</evidence>
<comment type="subcellular location">
    <subcellularLocation>
        <location evidence="2">Cell membrane</location>
    </subcellularLocation>
</comment>
<reference evidence="12 13" key="1">
    <citation type="submission" date="2020-10" db="EMBL/GenBank/DDBJ databases">
        <title>Eggerthella sp. nov., isolated from human feces.</title>
        <authorList>
            <person name="Yajun G."/>
        </authorList>
    </citation>
    <scope>NUCLEOTIDE SEQUENCE [LARGE SCALE GENOMIC DNA]</scope>
    <source>
        <strain evidence="12 13">HF-1101</strain>
    </source>
</reference>
<evidence type="ECO:0000256" key="6">
    <source>
        <dbReference type="ARBA" id="ARBA00022741"/>
    </source>
</evidence>
<keyword evidence="6" id="KW-0547">Nucleotide-binding</keyword>
<dbReference type="SMART" id="SM00387">
    <property type="entry name" value="HATPase_c"/>
    <property type="match status" value="1"/>
</dbReference>
<comment type="catalytic activity">
    <reaction evidence="1">
        <text>ATP + protein L-histidine = ADP + protein N-phospho-L-histidine.</text>
        <dbReference type="EC" id="2.7.13.3"/>
    </reaction>
</comment>
<dbReference type="GO" id="GO:0030295">
    <property type="term" value="F:protein kinase activator activity"/>
    <property type="evidence" value="ECO:0007669"/>
    <property type="project" value="TreeGrafter"/>
</dbReference>
<keyword evidence="9" id="KW-0902">Two-component regulatory system</keyword>
<gene>
    <name evidence="12" type="ORF">GS424_011010</name>
</gene>
<dbReference type="EMBL" id="CP063310">
    <property type="protein sequence ID" value="QOS67068.1"/>
    <property type="molecule type" value="Genomic_DNA"/>
</dbReference>
<evidence type="ECO:0000256" key="1">
    <source>
        <dbReference type="ARBA" id="ARBA00000085"/>
    </source>
</evidence>
<dbReference type="EC" id="2.7.13.3" evidence="3"/>
<dbReference type="InterPro" id="IPR036890">
    <property type="entry name" value="HATPase_C_sf"/>
</dbReference>
<evidence type="ECO:0000259" key="11">
    <source>
        <dbReference type="PROSITE" id="PS50109"/>
    </source>
</evidence>
<dbReference type="CDD" id="cd00082">
    <property type="entry name" value="HisKA"/>
    <property type="match status" value="1"/>
</dbReference>
<dbReference type="PRINTS" id="PR00344">
    <property type="entry name" value="BCTRLSENSOR"/>
</dbReference>
<dbReference type="PANTHER" id="PTHR42878:SF7">
    <property type="entry name" value="SENSOR HISTIDINE KINASE GLRK"/>
    <property type="match status" value="1"/>
</dbReference>
<dbReference type="GO" id="GO:0000155">
    <property type="term" value="F:phosphorelay sensor kinase activity"/>
    <property type="evidence" value="ECO:0007669"/>
    <property type="project" value="InterPro"/>
</dbReference>
<organism evidence="12 13">
    <name type="scientific">Eggerthella guodeyinii</name>
    <dbReference type="NCBI Taxonomy" id="2690837"/>
    <lineage>
        <taxon>Bacteria</taxon>
        <taxon>Bacillati</taxon>
        <taxon>Actinomycetota</taxon>
        <taxon>Coriobacteriia</taxon>
        <taxon>Eggerthellales</taxon>
        <taxon>Eggerthellaceae</taxon>
        <taxon>Eggerthella</taxon>
    </lineage>
</organism>
<evidence type="ECO:0000313" key="13">
    <source>
        <dbReference type="Proteomes" id="UP000478463"/>
    </source>
</evidence>
<feature type="domain" description="Histidine kinase" evidence="11">
    <location>
        <begin position="257"/>
        <end position="479"/>
    </location>
</feature>
<dbReference type="Proteomes" id="UP000478463">
    <property type="component" value="Chromosome"/>
</dbReference>
<dbReference type="SUPFAM" id="SSF47384">
    <property type="entry name" value="Homodimeric domain of signal transducing histidine kinase"/>
    <property type="match status" value="1"/>
</dbReference>
<keyword evidence="8" id="KW-0067">ATP-binding</keyword>
<protein>
    <recommendedName>
        <fullName evidence="10">Sensor-like histidine kinase SenX3</fullName>
        <ecNumber evidence="3">2.7.13.3</ecNumber>
    </recommendedName>
</protein>
<dbReference type="Pfam" id="PF02518">
    <property type="entry name" value="HATPase_c"/>
    <property type="match status" value="1"/>
</dbReference>
<dbReference type="Gene3D" id="1.10.287.130">
    <property type="match status" value="1"/>
</dbReference>
<dbReference type="InterPro" id="IPR004358">
    <property type="entry name" value="Sig_transdc_His_kin-like_C"/>
</dbReference>
<dbReference type="InterPro" id="IPR050351">
    <property type="entry name" value="BphY/WalK/GraS-like"/>
</dbReference>
<dbReference type="InterPro" id="IPR003661">
    <property type="entry name" value="HisK_dim/P_dom"/>
</dbReference>
<dbReference type="InterPro" id="IPR003594">
    <property type="entry name" value="HATPase_dom"/>
</dbReference>
<dbReference type="GO" id="GO:0007234">
    <property type="term" value="P:osmosensory signaling via phosphorelay pathway"/>
    <property type="evidence" value="ECO:0007669"/>
    <property type="project" value="TreeGrafter"/>
</dbReference>
<sequence length="479" mass="51700">MGRPPRTSFGRDRRGAQSVGFARFFTKQLLLFVALALLIVVVDFFLYAVIAYQESNSNFNDGTPASTTRAVDQALAQEADGTWTLGEDGAEALDQQDAWALVVGADGAVAWSRGKPDDVPDRFSVNDVAMAAHYADIADYPTFFWDRDDGLLVIGFPKHEFWTMTLTYPASTVRNFPLYVLLIFAVDLGILYSIYAVSRRRTQNAVAPIAAALDALSDGRAAELHLKGDLRDIGDQITETSAIIEQKDAARTSWIRGISHDIRTPLSMILGYADALAQDAGADEEARERARVIRAQGLKIKDLVTDLNTASQLDYDMQPLHLERVLVGRLLRTVAAAHANSGLNEQHPIELDIEEGALDAVVLGDERLLTRAVENALANARLHNERGCAIRVALTARDGARCTISVSDDGSGLAPTELAALEARLARSRTARSAAGSFNEDHGLGLVLIDRIARAHGGSLALDGADGKGFTVAITLPLA</sequence>
<dbReference type="AlphaFoldDB" id="A0A6L7IXR9"/>
<dbReference type="SMART" id="SM00388">
    <property type="entry name" value="HisKA"/>
    <property type="match status" value="1"/>
</dbReference>
<dbReference type="GO" id="GO:0005524">
    <property type="term" value="F:ATP binding"/>
    <property type="evidence" value="ECO:0007669"/>
    <property type="project" value="UniProtKB-KW"/>
</dbReference>
<evidence type="ECO:0000256" key="3">
    <source>
        <dbReference type="ARBA" id="ARBA00012438"/>
    </source>
</evidence>
<evidence type="ECO:0000256" key="4">
    <source>
        <dbReference type="ARBA" id="ARBA00022553"/>
    </source>
</evidence>
<dbReference type="InterPro" id="IPR036097">
    <property type="entry name" value="HisK_dim/P_sf"/>
</dbReference>
<dbReference type="PANTHER" id="PTHR42878">
    <property type="entry name" value="TWO-COMPONENT HISTIDINE KINASE"/>
    <property type="match status" value="1"/>
</dbReference>
<name>A0A6L7IXR9_9ACTN</name>
<dbReference type="SUPFAM" id="SSF55874">
    <property type="entry name" value="ATPase domain of HSP90 chaperone/DNA topoisomerase II/histidine kinase"/>
    <property type="match status" value="1"/>
</dbReference>
<dbReference type="CDD" id="cd00075">
    <property type="entry name" value="HATPase"/>
    <property type="match status" value="1"/>
</dbReference>
<keyword evidence="7 12" id="KW-0418">Kinase</keyword>
<evidence type="ECO:0000313" key="12">
    <source>
        <dbReference type="EMBL" id="QOS67068.1"/>
    </source>
</evidence>
<accession>A0A6L7IXR9</accession>
<dbReference type="PROSITE" id="PS50109">
    <property type="entry name" value="HIS_KIN"/>
    <property type="match status" value="1"/>
</dbReference>
<dbReference type="GO" id="GO:0005886">
    <property type="term" value="C:plasma membrane"/>
    <property type="evidence" value="ECO:0007669"/>
    <property type="project" value="UniProtKB-SubCell"/>
</dbReference>